<gene>
    <name evidence="6" type="ORF">KJI95_06770</name>
</gene>
<dbReference type="PROSITE" id="PS00356">
    <property type="entry name" value="HTH_LACI_1"/>
    <property type="match status" value="1"/>
</dbReference>
<dbReference type="InterPro" id="IPR001761">
    <property type="entry name" value="Peripla_BP/Lac1_sug-bd_dom"/>
</dbReference>
<dbReference type="Pfam" id="PF00532">
    <property type="entry name" value="Peripla_BP_1"/>
    <property type="match status" value="1"/>
</dbReference>
<dbReference type="Pfam" id="PF00356">
    <property type="entry name" value="LacI"/>
    <property type="match status" value="1"/>
</dbReference>
<dbReference type="Gene3D" id="1.10.260.40">
    <property type="entry name" value="lambda repressor-like DNA-binding domains"/>
    <property type="match status" value="1"/>
</dbReference>
<sequence length="347" mass="36647">MRAKAAKKNVTVIDVANAAGVSKSTVSLVLQGSDKVNPATRDKVQAAMAELGYVYNREAASLRGKRSNLVAIVINDLTNPYSAQLAVGLEANIRRMGLFSMLVNSGEDKNTQTELVQSLKEYNVAAFVICPAPGTDANWVNELAGSVPVIHIMREVAGAIVPTVLPDNQGGTLAATRHLIAQGYRRIGFFGGNQSISDYGERLKGFHMALAEASLEAAGIWETAETNRHGGRLAMAALLNDAALLHPNHVPEALVCFTDIVAYGAIEQLRQHGLVPGRDMAIVGFDDLEDSSLMTPALSSIAIDADAVGASVCAVLDAIRKGKELPTLGRLEVALKARGSSPAKQAV</sequence>
<dbReference type="SUPFAM" id="SSF47413">
    <property type="entry name" value="lambda repressor-like DNA-binding domains"/>
    <property type="match status" value="1"/>
</dbReference>
<dbReference type="PROSITE" id="PS50932">
    <property type="entry name" value="HTH_LACI_2"/>
    <property type="match status" value="1"/>
</dbReference>
<dbReference type="RefSeq" id="WP_214506426.1">
    <property type="nucleotide sequence ID" value="NZ_JAHEPS010000002.1"/>
</dbReference>
<keyword evidence="3" id="KW-0238">DNA-binding</keyword>
<evidence type="ECO:0000256" key="1">
    <source>
        <dbReference type="ARBA" id="ARBA00022491"/>
    </source>
</evidence>
<keyword evidence="7" id="KW-1185">Reference proteome</keyword>
<comment type="caution">
    <text evidence="6">The sequence shown here is derived from an EMBL/GenBank/DDBJ whole genome shotgun (WGS) entry which is preliminary data.</text>
</comment>
<dbReference type="CDD" id="cd01392">
    <property type="entry name" value="HTH_LacI"/>
    <property type="match status" value="1"/>
</dbReference>
<keyword evidence="1" id="KW-0678">Repressor</keyword>
<dbReference type="EMBL" id="JAHEPS010000002">
    <property type="protein sequence ID" value="MBT1444227.1"/>
    <property type="molecule type" value="Genomic_DNA"/>
</dbReference>
<proteinExistence type="predicted"/>
<protein>
    <submittedName>
        <fullName evidence="6">LacI family transcriptional regulator</fullName>
    </submittedName>
</protein>
<feature type="domain" description="HTH lacI-type" evidence="5">
    <location>
        <begin position="10"/>
        <end position="64"/>
    </location>
</feature>
<dbReference type="InterPro" id="IPR000843">
    <property type="entry name" value="HTH_LacI"/>
</dbReference>
<dbReference type="Proteomes" id="UP001195903">
    <property type="component" value="Unassembled WGS sequence"/>
</dbReference>
<evidence type="ECO:0000259" key="5">
    <source>
        <dbReference type="PROSITE" id="PS50932"/>
    </source>
</evidence>
<dbReference type="InterPro" id="IPR010982">
    <property type="entry name" value="Lambda_DNA-bd_dom_sf"/>
</dbReference>
<dbReference type="InterPro" id="IPR028082">
    <property type="entry name" value="Peripla_BP_I"/>
</dbReference>
<keyword evidence="4" id="KW-0804">Transcription</keyword>
<dbReference type="PANTHER" id="PTHR30146">
    <property type="entry name" value="LACI-RELATED TRANSCRIPTIONAL REPRESSOR"/>
    <property type="match status" value="1"/>
</dbReference>
<name>A0ABS5V329_9GAMM</name>
<evidence type="ECO:0000256" key="3">
    <source>
        <dbReference type="ARBA" id="ARBA00023125"/>
    </source>
</evidence>
<organism evidence="6 7">
    <name type="scientific">Shewanella jiangmenensis</name>
    <dbReference type="NCBI Taxonomy" id="2837387"/>
    <lineage>
        <taxon>Bacteria</taxon>
        <taxon>Pseudomonadati</taxon>
        <taxon>Pseudomonadota</taxon>
        <taxon>Gammaproteobacteria</taxon>
        <taxon>Alteromonadales</taxon>
        <taxon>Shewanellaceae</taxon>
        <taxon>Shewanella</taxon>
    </lineage>
</organism>
<evidence type="ECO:0000256" key="4">
    <source>
        <dbReference type="ARBA" id="ARBA00023163"/>
    </source>
</evidence>
<accession>A0ABS5V329</accession>
<dbReference type="SMART" id="SM00354">
    <property type="entry name" value="HTH_LACI"/>
    <property type="match status" value="1"/>
</dbReference>
<dbReference type="PANTHER" id="PTHR30146:SF148">
    <property type="entry name" value="HTH-TYPE TRANSCRIPTIONAL REPRESSOR PURR-RELATED"/>
    <property type="match status" value="1"/>
</dbReference>
<evidence type="ECO:0000313" key="6">
    <source>
        <dbReference type="EMBL" id="MBT1444227.1"/>
    </source>
</evidence>
<dbReference type="SUPFAM" id="SSF53822">
    <property type="entry name" value="Periplasmic binding protein-like I"/>
    <property type="match status" value="1"/>
</dbReference>
<reference evidence="6 7" key="1">
    <citation type="submission" date="2021-05" db="EMBL/GenBank/DDBJ databases">
        <title>Shewanella sp. JM162201.</title>
        <authorList>
            <person name="Xu S."/>
            <person name="Li A."/>
        </authorList>
    </citation>
    <scope>NUCLEOTIDE SEQUENCE [LARGE SCALE GENOMIC DNA]</scope>
    <source>
        <strain evidence="6 7">JM162201</strain>
    </source>
</reference>
<evidence type="ECO:0000313" key="7">
    <source>
        <dbReference type="Proteomes" id="UP001195903"/>
    </source>
</evidence>
<keyword evidence="2" id="KW-0805">Transcription regulation</keyword>
<evidence type="ECO:0000256" key="2">
    <source>
        <dbReference type="ARBA" id="ARBA00023015"/>
    </source>
</evidence>
<dbReference type="Gene3D" id="3.40.50.2300">
    <property type="match status" value="2"/>
</dbReference>